<evidence type="ECO:0000313" key="7">
    <source>
        <dbReference type="EMBL" id="SHG88841.1"/>
    </source>
</evidence>
<evidence type="ECO:0000256" key="3">
    <source>
        <dbReference type="ARBA" id="ARBA00022723"/>
    </source>
</evidence>
<dbReference type="GO" id="GO:0009245">
    <property type="term" value="P:lipid A biosynthetic process"/>
    <property type="evidence" value="ECO:0007669"/>
    <property type="project" value="TreeGrafter"/>
</dbReference>
<dbReference type="EMBL" id="FQWF01000011">
    <property type="protein sequence ID" value="SHG88841.1"/>
    <property type="molecule type" value="Genomic_DNA"/>
</dbReference>
<organism evidence="7 8">
    <name type="scientific">Flavobacterium micromati</name>
    <dbReference type="NCBI Taxonomy" id="229205"/>
    <lineage>
        <taxon>Bacteria</taxon>
        <taxon>Pseudomonadati</taxon>
        <taxon>Bacteroidota</taxon>
        <taxon>Flavobacteriia</taxon>
        <taxon>Flavobacteriales</taxon>
        <taxon>Flavobacteriaceae</taxon>
        <taxon>Flavobacterium</taxon>
    </lineage>
</organism>
<proteinExistence type="predicted"/>
<dbReference type="Gene3D" id="3.60.21.10">
    <property type="match status" value="1"/>
</dbReference>
<dbReference type="PANTHER" id="PTHR34990">
    <property type="entry name" value="UDP-2,3-DIACYLGLUCOSAMINE HYDROLASE-RELATED"/>
    <property type="match status" value="1"/>
</dbReference>
<dbReference type="SUPFAM" id="SSF56300">
    <property type="entry name" value="Metallo-dependent phosphatases"/>
    <property type="match status" value="1"/>
</dbReference>
<evidence type="ECO:0000259" key="6">
    <source>
        <dbReference type="Pfam" id="PF00149"/>
    </source>
</evidence>
<dbReference type="GO" id="GO:0008758">
    <property type="term" value="F:UDP-2,3-diacylglucosamine hydrolase activity"/>
    <property type="evidence" value="ECO:0007669"/>
    <property type="project" value="TreeGrafter"/>
</dbReference>
<feature type="domain" description="Calcineurin-like phosphoesterase" evidence="6">
    <location>
        <begin position="8"/>
        <end position="207"/>
    </location>
</feature>
<keyword evidence="8" id="KW-1185">Reference proteome</keyword>
<protein>
    <submittedName>
        <fullName evidence="7">UDP-2,3-diacylglucosamine pyrophosphatase LpxH</fullName>
    </submittedName>
</protein>
<dbReference type="InterPro" id="IPR004843">
    <property type="entry name" value="Calcineurin-like_PHP"/>
</dbReference>
<dbReference type="InterPro" id="IPR029052">
    <property type="entry name" value="Metallo-depent_PP-like"/>
</dbReference>
<dbReference type="GO" id="GO:0016020">
    <property type="term" value="C:membrane"/>
    <property type="evidence" value="ECO:0007669"/>
    <property type="project" value="GOC"/>
</dbReference>
<keyword evidence="3" id="KW-0479">Metal-binding</keyword>
<keyword evidence="4" id="KW-0472">Membrane</keyword>
<keyword evidence="2" id="KW-0997">Cell inner membrane</keyword>
<evidence type="ECO:0000256" key="2">
    <source>
        <dbReference type="ARBA" id="ARBA00022519"/>
    </source>
</evidence>
<evidence type="ECO:0000256" key="5">
    <source>
        <dbReference type="ARBA" id="ARBA00023211"/>
    </source>
</evidence>
<dbReference type="PANTHER" id="PTHR34990:SF2">
    <property type="entry name" value="BLL8164 PROTEIN"/>
    <property type="match status" value="1"/>
</dbReference>
<evidence type="ECO:0000313" key="8">
    <source>
        <dbReference type="Proteomes" id="UP000184020"/>
    </source>
</evidence>
<sequence length="274" mass="31460">MTKKRILPLVVLSDIHLGTYGCHATELTSYLKSIQPEMLVLNGDVIDIWNFSKSYFPASHINVLRQILKMSNQGTKVIYITGNHDEALRKYSDTILGNIELVDKLVLELNDKKIWIFHGDVFDRSTKGYAKIIAKLGGKGYDLLILVNCFLNWILVLFGKEKRSFSKKIKDSVKKAVAFISNFETTAAEIAIEKKYDYVVCGHIHKPQMREVSNENGKVIYLNSGDWVENLTALEYNKKKWTIYKYDKTNFNEQPINQSVDEEMINDIVNKILS</sequence>
<accession>A0A1M5NH33</accession>
<keyword evidence="5" id="KW-0464">Manganese</keyword>
<dbReference type="Proteomes" id="UP000184020">
    <property type="component" value="Unassembled WGS sequence"/>
</dbReference>
<dbReference type="CDD" id="cd07398">
    <property type="entry name" value="MPP_YbbF-LpxH"/>
    <property type="match status" value="1"/>
</dbReference>
<dbReference type="Pfam" id="PF00149">
    <property type="entry name" value="Metallophos"/>
    <property type="match status" value="1"/>
</dbReference>
<name>A0A1M5NH33_9FLAO</name>
<reference evidence="8" key="1">
    <citation type="submission" date="2016-11" db="EMBL/GenBank/DDBJ databases">
        <authorList>
            <person name="Varghese N."/>
            <person name="Submissions S."/>
        </authorList>
    </citation>
    <scope>NUCLEOTIDE SEQUENCE [LARGE SCALE GENOMIC DNA]</scope>
    <source>
        <strain evidence="8">DSM 17659</strain>
    </source>
</reference>
<gene>
    <name evidence="7" type="ORF">SAMN05444372_11174</name>
</gene>
<dbReference type="OrthoDB" id="9802481at2"/>
<dbReference type="STRING" id="229205.SAMN05444372_11174"/>
<dbReference type="RefSeq" id="WP_073020819.1">
    <property type="nucleotide sequence ID" value="NZ_FQWF01000011.1"/>
</dbReference>
<evidence type="ECO:0000256" key="1">
    <source>
        <dbReference type="ARBA" id="ARBA00022475"/>
    </source>
</evidence>
<evidence type="ECO:0000256" key="4">
    <source>
        <dbReference type="ARBA" id="ARBA00023136"/>
    </source>
</evidence>
<dbReference type="GO" id="GO:0046872">
    <property type="term" value="F:metal ion binding"/>
    <property type="evidence" value="ECO:0007669"/>
    <property type="project" value="UniProtKB-KW"/>
</dbReference>
<dbReference type="AlphaFoldDB" id="A0A1M5NH33"/>
<keyword evidence="1" id="KW-1003">Cell membrane</keyword>
<dbReference type="InterPro" id="IPR043461">
    <property type="entry name" value="LpxH-like"/>
</dbReference>